<evidence type="ECO:0000313" key="3">
    <source>
        <dbReference type="Proteomes" id="UP000324897"/>
    </source>
</evidence>
<dbReference type="Proteomes" id="UP000324897">
    <property type="component" value="Chromosome 2"/>
</dbReference>
<reference evidence="2 3" key="1">
    <citation type="journal article" date="2019" name="Sci. Rep.">
        <title>A high-quality genome of Eragrostis curvula grass provides insights into Poaceae evolution and supports new strategies to enhance forage quality.</title>
        <authorList>
            <person name="Carballo J."/>
            <person name="Santos B.A.C.M."/>
            <person name="Zappacosta D."/>
            <person name="Garbus I."/>
            <person name="Selva J.P."/>
            <person name="Gallo C.A."/>
            <person name="Diaz A."/>
            <person name="Albertini E."/>
            <person name="Caccamo M."/>
            <person name="Echenique V."/>
        </authorList>
    </citation>
    <scope>NUCLEOTIDE SEQUENCE [LARGE SCALE GENOMIC DNA]</scope>
    <source>
        <strain evidence="3">cv. Victoria</strain>
        <tissue evidence="2">Leaf</tissue>
    </source>
</reference>
<dbReference type="PANTHER" id="PTHR33115">
    <property type="entry name" value="ARM REPEAT SUPERFAMILY PROTEIN"/>
    <property type="match status" value="1"/>
</dbReference>
<keyword evidence="3" id="KW-1185">Reference proteome</keyword>
<evidence type="ECO:0000313" key="2">
    <source>
        <dbReference type="EMBL" id="TVU26289.1"/>
    </source>
</evidence>
<dbReference type="PANTHER" id="PTHR33115:SF25">
    <property type="entry name" value="CONDENSIN COMPLEX SUBUNIT 1 C-TERMINAL DOMAIN-CONTAINING PROTEIN"/>
    <property type="match status" value="1"/>
</dbReference>
<gene>
    <name evidence="2" type="ORF">EJB05_28828</name>
</gene>
<dbReference type="OrthoDB" id="696040at2759"/>
<sequence>MRQPSGHQAGGGLPSKHHRRARGELLFGTKKSPQSNSAQGESEPGKDAEHQGNSGDEENQNNSAQEDENAIQDSSSLQDQLSDDGGNEEETGAKELQEAFLSLALVICDKLSAEDFHNAVKKNAQEHIFVAKLKAIVDKNCQATANSLRIVKLCGQIAVSIMRCNQYTAHFKDQEFMKSFSEASKIMSSMLFAGTDLRLKSARPLLADLEKKALEL</sequence>
<accession>A0A5J9UQZ8</accession>
<feature type="region of interest" description="Disordered" evidence="1">
    <location>
        <begin position="1"/>
        <end position="91"/>
    </location>
</feature>
<feature type="non-terminal residue" evidence="2">
    <location>
        <position position="216"/>
    </location>
</feature>
<organism evidence="2 3">
    <name type="scientific">Eragrostis curvula</name>
    <name type="common">weeping love grass</name>
    <dbReference type="NCBI Taxonomy" id="38414"/>
    <lineage>
        <taxon>Eukaryota</taxon>
        <taxon>Viridiplantae</taxon>
        <taxon>Streptophyta</taxon>
        <taxon>Embryophyta</taxon>
        <taxon>Tracheophyta</taxon>
        <taxon>Spermatophyta</taxon>
        <taxon>Magnoliopsida</taxon>
        <taxon>Liliopsida</taxon>
        <taxon>Poales</taxon>
        <taxon>Poaceae</taxon>
        <taxon>PACMAD clade</taxon>
        <taxon>Chloridoideae</taxon>
        <taxon>Eragrostideae</taxon>
        <taxon>Eragrostidinae</taxon>
        <taxon>Eragrostis</taxon>
    </lineage>
</organism>
<dbReference type="Gramene" id="TVU26289">
    <property type="protein sequence ID" value="TVU26289"/>
    <property type="gene ID" value="EJB05_28828"/>
</dbReference>
<comment type="caution">
    <text evidence="2">The sequence shown here is derived from an EMBL/GenBank/DDBJ whole genome shotgun (WGS) entry which is preliminary data.</text>
</comment>
<feature type="compositionally biased region" description="Acidic residues" evidence="1">
    <location>
        <begin position="81"/>
        <end position="90"/>
    </location>
</feature>
<proteinExistence type="predicted"/>
<feature type="compositionally biased region" description="Polar residues" evidence="1">
    <location>
        <begin position="31"/>
        <end position="40"/>
    </location>
</feature>
<feature type="compositionally biased region" description="Acidic residues" evidence="1">
    <location>
        <begin position="55"/>
        <end position="70"/>
    </location>
</feature>
<evidence type="ECO:0000256" key="1">
    <source>
        <dbReference type="SAM" id="MobiDB-lite"/>
    </source>
</evidence>
<dbReference type="EMBL" id="RWGY01000013">
    <property type="protein sequence ID" value="TVU26289.1"/>
    <property type="molecule type" value="Genomic_DNA"/>
</dbReference>
<feature type="non-terminal residue" evidence="2">
    <location>
        <position position="1"/>
    </location>
</feature>
<name>A0A5J9UQZ8_9POAL</name>
<dbReference type="AlphaFoldDB" id="A0A5J9UQZ8"/>
<protein>
    <submittedName>
        <fullName evidence="2">Uncharacterized protein</fullName>
    </submittedName>
</protein>